<keyword evidence="3" id="KW-1005">Bacterial flagellum biogenesis</keyword>
<accession>A0A370H835</accession>
<evidence type="ECO:0000256" key="5">
    <source>
        <dbReference type="SAM" id="MobiDB-lite"/>
    </source>
</evidence>
<comment type="caution">
    <text evidence="6">The sequence shown here is derived from an EMBL/GenBank/DDBJ whole genome shotgun (WGS) entry which is preliminary data.</text>
</comment>
<protein>
    <recommendedName>
        <fullName evidence="2">Basal-body rod modification protein FlgD</fullName>
    </recommendedName>
</protein>
<evidence type="ECO:0000313" key="6">
    <source>
        <dbReference type="EMBL" id="RDI50409.1"/>
    </source>
</evidence>
<dbReference type="OrthoDB" id="9785233at2"/>
<dbReference type="AlphaFoldDB" id="A0A370H835"/>
<evidence type="ECO:0000256" key="3">
    <source>
        <dbReference type="ARBA" id="ARBA00022795"/>
    </source>
</evidence>
<evidence type="ECO:0000256" key="2">
    <source>
        <dbReference type="ARBA" id="ARBA00016013"/>
    </source>
</evidence>
<dbReference type="Pfam" id="PF03963">
    <property type="entry name" value="FlgD"/>
    <property type="match status" value="1"/>
</dbReference>
<evidence type="ECO:0000256" key="4">
    <source>
        <dbReference type="ARBA" id="ARBA00024746"/>
    </source>
</evidence>
<dbReference type="NCBIfam" id="NF004670">
    <property type="entry name" value="PRK06009.1"/>
    <property type="match status" value="1"/>
</dbReference>
<keyword evidence="6" id="KW-0966">Cell projection</keyword>
<dbReference type="RefSeq" id="WP_114773426.1">
    <property type="nucleotide sequence ID" value="NZ_QQBB01000021.1"/>
</dbReference>
<dbReference type="InterPro" id="IPR005648">
    <property type="entry name" value="FlgD"/>
</dbReference>
<evidence type="ECO:0000313" key="7">
    <source>
        <dbReference type="Proteomes" id="UP000254925"/>
    </source>
</evidence>
<keyword evidence="7" id="KW-1185">Reference proteome</keyword>
<evidence type="ECO:0000256" key="1">
    <source>
        <dbReference type="ARBA" id="ARBA00010577"/>
    </source>
</evidence>
<name>A0A370H835_9HYPH</name>
<comment type="similarity">
    <text evidence="1">Belongs to the FlgD family.</text>
</comment>
<dbReference type="GO" id="GO:0044781">
    <property type="term" value="P:bacterial-type flagellum organization"/>
    <property type="evidence" value="ECO:0007669"/>
    <property type="project" value="UniProtKB-KW"/>
</dbReference>
<dbReference type="EMBL" id="QQBB01000021">
    <property type="protein sequence ID" value="RDI50409.1"/>
    <property type="molecule type" value="Genomic_DNA"/>
</dbReference>
<feature type="compositionally biased region" description="Low complexity" evidence="5">
    <location>
        <begin position="8"/>
        <end position="24"/>
    </location>
</feature>
<sequence length="136" mass="14194">MDVNSVMTANATQRSSTTTSTSKSSAATLNYNNFLKLLLQQMKNQDPTEPMKSTDYMAQLATFSQVEQSMIGNSKLDALLSSSALSQADSVIGRTVTSADGQISGQVASVRITSDGALAKLADGSELLLGPGIVIS</sequence>
<comment type="function">
    <text evidence="4">Required for flagellar hook formation. May act as a scaffolding protein.</text>
</comment>
<keyword evidence="6" id="KW-0282">Flagellum</keyword>
<organism evidence="6 7">
    <name type="scientific">Microvirga subterranea</name>
    <dbReference type="NCBI Taxonomy" id="186651"/>
    <lineage>
        <taxon>Bacteria</taxon>
        <taxon>Pseudomonadati</taxon>
        <taxon>Pseudomonadota</taxon>
        <taxon>Alphaproteobacteria</taxon>
        <taxon>Hyphomicrobiales</taxon>
        <taxon>Methylobacteriaceae</taxon>
        <taxon>Microvirga</taxon>
    </lineage>
</organism>
<gene>
    <name evidence="6" type="ORF">DES45_12110</name>
</gene>
<proteinExistence type="inferred from homology"/>
<keyword evidence="6" id="KW-0969">Cilium</keyword>
<dbReference type="Proteomes" id="UP000254925">
    <property type="component" value="Unassembled WGS sequence"/>
</dbReference>
<reference evidence="6 7" key="1">
    <citation type="submission" date="2018-07" db="EMBL/GenBank/DDBJ databases">
        <title>Genomic Encyclopedia of Type Strains, Phase IV (KMG-IV): sequencing the most valuable type-strain genomes for metagenomic binning, comparative biology and taxonomic classification.</title>
        <authorList>
            <person name="Goeker M."/>
        </authorList>
    </citation>
    <scope>NUCLEOTIDE SEQUENCE [LARGE SCALE GENOMIC DNA]</scope>
    <source>
        <strain evidence="6 7">DSM 14364</strain>
    </source>
</reference>
<feature type="region of interest" description="Disordered" evidence="5">
    <location>
        <begin position="1"/>
        <end position="24"/>
    </location>
</feature>